<dbReference type="InterPro" id="IPR005493">
    <property type="entry name" value="RraA/RraA-like"/>
</dbReference>
<keyword evidence="13" id="KW-1185">Reference proteome</keyword>
<comment type="catalytic activity">
    <reaction evidence="11">
        <text>oxaloacetate + H(+) = pyruvate + CO2</text>
        <dbReference type="Rhea" id="RHEA:15641"/>
        <dbReference type="ChEBI" id="CHEBI:15361"/>
        <dbReference type="ChEBI" id="CHEBI:15378"/>
        <dbReference type="ChEBI" id="CHEBI:16452"/>
        <dbReference type="ChEBI" id="CHEBI:16526"/>
        <dbReference type="EC" id="4.1.1.112"/>
    </reaction>
</comment>
<organism evidence="12 13">
    <name type="scientific">Myceligenerans pegani</name>
    <dbReference type="NCBI Taxonomy" id="2776917"/>
    <lineage>
        <taxon>Bacteria</taxon>
        <taxon>Bacillati</taxon>
        <taxon>Actinomycetota</taxon>
        <taxon>Actinomycetes</taxon>
        <taxon>Micrococcales</taxon>
        <taxon>Promicromonosporaceae</taxon>
        <taxon>Myceligenerans</taxon>
    </lineage>
</organism>
<dbReference type="GO" id="GO:0008168">
    <property type="term" value="F:methyltransferase activity"/>
    <property type="evidence" value="ECO:0007669"/>
    <property type="project" value="UniProtKB-KW"/>
</dbReference>
<comment type="caution">
    <text evidence="12">The sequence shown here is derived from an EMBL/GenBank/DDBJ whole genome shotgun (WGS) entry which is preliminary data.</text>
</comment>
<evidence type="ECO:0000256" key="9">
    <source>
        <dbReference type="ARBA" id="ARBA00030169"/>
    </source>
</evidence>
<evidence type="ECO:0000256" key="11">
    <source>
        <dbReference type="ARBA" id="ARBA00047973"/>
    </source>
</evidence>
<protein>
    <recommendedName>
        <fullName evidence="7">Putative 4-hydroxy-4-methyl-2-oxoglutarate aldolase</fullName>
        <ecNumber evidence="6">4.1.1.112</ecNumber>
        <ecNumber evidence="5">4.1.3.17</ecNumber>
    </recommendedName>
    <alternativeName>
        <fullName evidence="10">Oxaloacetate decarboxylase</fullName>
    </alternativeName>
    <alternativeName>
        <fullName evidence="9">RraA-like protein</fullName>
    </alternativeName>
</protein>
<evidence type="ECO:0000256" key="1">
    <source>
        <dbReference type="ARBA" id="ARBA00001342"/>
    </source>
</evidence>
<dbReference type="EC" id="4.1.1.112" evidence="6"/>
<dbReference type="PANTHER" id="PTHR33254:SF16">
    <property type="entry name" value="BLR3842 PROTEIN"/>
    <property type="match status" value="1"/>
</dbReference>
<comment type="subunit">
    <text evidence="4">Homotrimer.</text>
</comment>
<evidence type="ECO:0000256" key="7">
    <source>
        <dbReference type="ARBA" id="ARBA00016549"/>
    </source>
</evidence>
<sequence>MSTDLDTICRELADAGVATVYEAAGRQGMVDVELQQIVPGTRVAGPARVVACAQDDNFAVHRAMSVLQRGEVLVLAMPEPRAVGLVGDLLITQAKVRGAAAMLVDAAVRDVDDVRELGLPVWTRWVRVRGARRTDPGDLDVPVELGGQPIRPGDVVVLDRDGAVVVPQAGLPGVLDATRARLAREARMRERLLAGELSYDIHGLREIHEEREFHRQDEKERSPR</sequence>
<comment type="catalytic activity">
    <reaction evidence="1">
        <text>4-hydroxy-4-methyl-2-oxoglutarate = 2 pyruvate</text>
        <dbReference type="Rhea" id="RHEA:22748"/>
        <dbReference type="ChEBI" id="CHEBI:15361"/>
        <dbReference type="ChEBI" id="CHEBI:58276"/>
        <dbReference type="EC" id="4.1.3.17"/>
    </reaction>
</comment>
<evidence type="ECO:0000313" key="12">
    <source>
        <dbReference type="EMBL" id="MBE1879039.1"/>
    </source>
</evidence>
<evidence type="ECO:0000256" key="2">
    <source>
        <dbReference type="ARBA" id="ARBA00001968"/>
    </source>
</evidence>
<accession>A0ABR9N795</accession>
<dbReference type="EC" id="4.1.3.17" evidence="5"/>
<dbReference type="Proteomes" id="UP000625527">
    <property type="component" value="Unassembled WGS sequence"/>
</dbReference>
<dbReference type="PANTHER" id="PTHR33254">
    <property type="entry name" value="4-HYDROXY-4-METHYL-2-OXOGLUTARATE ALDOLASE 3-RELATED"/>
    <property type="match status" value="1"/>
</dbReference>
<dbReference type="GO" id="GO:0032259">
    <property type="term" value="P:methylation"/>
    <property type="evidence" value="ECO:0007669"/>
    <property type="project" value="UniProtKB-KW"/>
</dbReference>
<evidence type="ECO:0000256" key="8">
    <source>
        <dbReference type="ARBA" id="ARBA00025046"/>
    </source>
</evidence>
<evidence type="ECO:0000256" key="3">
    <source>
        <dbReference type="ARBA" id="ARBA00008621"/>
    </source>
</evidence>
<evidence type="ECO:0000256" key="5">
    <source>
        <dbReference type="ARBA" id="ARBA00012213"/>
    </source>
</evidence>
<proteinExistence type="inferred from homology"/>
<evidence type="ECO:0000256" key="10">
    <source>
        <dbReference type="ARBA" id="ARBA00032305"/>
    </source>
</evidence>
<evidence type="ECO:0000256" key="4">
    <source>
        <dbReference type="ARBA" id="ARBA00011233"/>
    </source>
</evidence>
<keyword evidence="12" id="KW-0489">Methyltransferase</keyword>
<comment type="similarity">
    <text evidence="3">Belongs to the class II aldolase/RraA-like family.</text>
</comment>
<dbReference type="EMBL" id="JADAQT010000113">
    <property type="protein sequence ID" value="MBE1879039.1"/>
    <property type="molecule type" value="Genomic_DNA"/>
</dbReference>
<gene>
    <name evidence="12" type="ORF">IHE71_25435</name>
</gene>
<dbReference type="SUPFAM" id="SSF89562">
    <property type="entry name" value="RraA-like"/>
    <property type="match status" value="1"/>
</dbReference>
<evidence type="ECO:0000313" key="13">
    <source>
        <dbReference type="Proteomes" id="UP000625527"/>
    </source>
</evidence>
<dbReference type="Pfam" id="PF03737">
    <property type="entry name" value="RraA-like"/>
    <property type="match status" value="1"/>
</dbReference>
<comment type="cofactor">
    <cofactor evidence="2">
        <name>a divalent metal cation</name>
        <dbReference type="ChEBI" id="CHEBI:60240"/>
    </cofactor>
</comment>
<reference evidence="12 13" key="1">
    <citation type="submission" date="2020-10" db="EMBL/GenBank/DDBJ databases">
        <title>Myceligenerans pegani sp. nov., an endophytic actinomycete isolated from Peganum harmala L. in Xinjiang, China.</title>
        <authorList>
            <person name="Xin L."/>
        </authorList>
    </citation>
    <scope>NUCLEOTIDE SEQUENCE [LARGE SCALE GENOMIC DNA]</scope>
    <source>
        <strain evidence="12 13">TRM65318</strain>
    </source>
</reference>
<evidence type="ECO:0000256" key="6">
    <source>
        <dbReference type="ARBA" id="ARBA00012947"/>
    </source>
</evidence>
<dbReference type="Gene3D" id="3.50.30.40">
    <property type="entry name" value="Ribonuclease E inhibitor RraA/RraA-like"/>
    <property type="match status" value="1"/>
</dbReference>
<dbReference type="InterPro" id="IPR036704">
    <property type="entry name" value="RraA/RraA-like_sf"/>
</dbReference>
<comment type="function">
    <text evidence="8">Catalyzes the aldol cleavage of 4-hydroxy-4-methyl-2-oxoglutarate (HMG) into 2 molecules of pyruvate. Also contains a secondary oxaloacetate (OAA) decarboxylase activity due to the common pyruvate enolate transition state formed following C-C bond cleavage in the retro-aldol and decarboxylation reactions.</text>
</comment>
<dbReference type="CDD" id="cd16841">
    <property type="entry name" value="RraA_family"/>
    <property type="match status" value="1"/>
</dbReference>
<keyword evidence="12" id="KW-0808">Transferase</keyword>
<name>A0ABR9N795_9MICO</name>